<protein>
    <submittedName>
        <fullName evidence="2">Uncharacterized protein</fullName>
    </submittedName>
</protein>
<dbReference type="EMBL" id="LBDA02000018">
    <property type="protein sequence ID" value="OIK27820.1"/>
    <property type="molecule type" value="Genomic_DNA"/>
</dbReference>
<sequence length="100" mass="10780">MALGARCPRAAARRGGAARQEHERRGPDVVFVVRGVPEPVATVGRLRVALTPERTRWPAFAALADRARVGRGPRTARGTEAAGSAVDLSELLDRRDRDAE</sequence>
<evidence type="ECO:0000313" key="3">
    <source>
        <dbReference type="Proteomes" id="UP000034838"/>
    </source>
</evidence>
<name>A0A1J4Q5J8_9ACTN</name>
<feature type="compositionally biased region" description="Basic and acidic residues" evidence="1">
    <location>
        <begin position="91"/>
        <end position="100"/>
    </location>
</feature>
<reference evidence="2" key="1">
    <citation type="submission" date="2016-10" db="EMBL/GenBank/DDBJ databases">
        <title>Genome sequence of Streptomyces malaysiense MUSC 136.</title>
        <authorList>
            <person name="Lee L.-H."/>
            <person name="Ser H.-L."/>
        </authorList>
    </citation>
    <scope>NUCLEOTIDE SEQUENCE [LARGE SCALE GENOMIC DNA]</scope>
    <source>
        <strain evidence="2">MUSC 136</strain>
    </source>
</reference>
<organism evidence="2 3">
    <name type="scientific">Streptomyces malaysiense</name>
    <dbReference type="NCBI Taxonomy" id="1428626"/>
    <lineage>
        <taxon>Bacteria</taxon>
        <taxon>Bacillati</taxon>
        <taxon>Actinomycetota</taxon>
        <taxon>Actinomycetes</taxon>
        <taxon>Kitasatosporales</taxon>
        <taxon>Streptomycetaceae</taxon>
        <taxon>Streptomyces</taxon>
    </lineage>
</organism>
<comment type="caution">
    <text evidence="2">The sequence shown here is derived from an EMBL/GenBank/DDBJ whole genome shotgun (WGS) entry which is preliminary data.</text>
</comment>
<dbReference type="AlphaFoldDB" id="A0A1J4Q5J8"/>
<accession>A0A1J4Q5J8</accession>
<feature type="region of interest" description="Disordered" evidence="1">
    <location>
        <begin position="1"/>
        <end position="24"/>
    </location>
</feature>
<proteinExistence type="predicted"/>
<dbReference type="Proteomes" id="UP000034838">
    <property type="component" value="Unassembled WGS sequence"/>
</dbReference>
<feature type="region of interest" description="Disordered" evidence="1">
    <location>
        <begin position="69"/>
        <end position="100"/>
    </location>
</feature>
<dbReference type="RefSeq" id="WP_046416683.1">
    <property type="nucleotide sequence ID" value="NZ_LBDA02000018.1"/>
</dbReference>
<feature type="compositionally biased region" description="Low complexity" evidence="1">
    <location>
        <begin position="1"/>
        <end position="18"/>
    </location>
</feature>
<gene>
    <name evidence="2" type="ORF">VT52_009395</name>
</gene>
<keyword evidence="3" id="KW-1185">Reference proteome</keyword>
<evidence type="ECO:0000256" key="1">
    <source>
        <dbReference type="SAM" id="MobiDB-lite"/>
    </source>
</evidence>
<evidence type="ECO:0000313" key="2">
    <source>
        <dbReference type="EMBL" id="OIK27820.1"/>
    </source>
</evidence>